<dbReference type="OrthoDB" id="6360989at2759"/>
<evidence type="ECO:0000313" key="4">
    <source>
        <dbReference type="Proteomes" id="UP000770661"/>
    </source>
</evidence>
<keyword evidence="1" id="KW-0472">Membrane</keyword>
<protein>
    <submittedName>
        <fullName evidence="3">Uncharacterized protein</fullName>
    </submittedName>
</protein>
<sequence>MGFLAALTFNVWMVVGNFVTGGGSPARLPLSVAGCASPMNATLDVLASTTLDSTTVDQTEKSLYNISYCFNSLIGIGIAMLVSNVAMLAGVKGWRETWTRRRERHLFLNASAHLPDQSRLNESCCVGAGRHVSRHQAQTVAVGSWAS</sequence>
<feature type="transmembrane region" description="Helical" evidence="1">
    <location>
        <begin position="73"/>
        <end position="94"/>
    </location>
</feature>
<proteinExistence type="predicted"/>
<accession>A0A8J4Y8R7</accession>
<reference evidence="3" key="1">
    <citation type="submission" date="2020-07" db="EMBL/GenBank/DDBJ databases">
        <title>The High-quality genome of the commercially important snow crab, Chionoecetes opilio.</title>
        <authorList>
            <person name="Jeong J.-H."/>
            <person name="Ryu S."/>
        </authorList>
    </citation>
    <scope>NUCLEOTIDE SEQUENCE</scope>
    <source>
        <strain evidence="3">MADBK_172401_WGS</strain>
        <tissue evidence="3">Digestive gland</tissue>
    </source>
</reference>
<keyword evidence="4" id="KW-1185">Reference proteome</keyword>
<feature type="chain" id="PRO_5035217752" evidence="2">
    <location>
        <begin position="17"/>
        <end position="147"/>
    </location>
</feature>
<comment type="caution">
    <text evidence="3">The sequence shown here is derived from an EMBL/GenBank/DDBJ whole genome shotgun (WGS) entry which is preliminary data.</text>
</comment>
<keyword evidence="2" id="KW-0732">Signal</keyword>
<evidence type="ECO:0000256" key="2">
    <source>
        <dbReference type="SAM" id="SignalP"/>
    </source>
</evidence>
<name>A0A8J4Y8R7_CHIOP</name>
<dbReference type="Proteomes" id="UP000770661">
    <property type="component" value="Unassembled WGS sequence"/>
</dbReference>
<dbReference type="AlphaFoldDB" id="A0A8J4Y8R7"/>
<dbReference type="EMBL" id="JACEEZ010008385">
    <property type="protein sequence ID" value="KAG0723355.1"/>
    <property type="molecule type" value="Genomic_DNA"/>
</dbReference>
<evidence type="ECO:0000256" key="1">
    <source>
        <dbReference type="SAM" id="Phobius"/>
    </source>
</evidence>
<evidence type="ECO:0000313" key="3">
    <source>
        <dbReference type="EMBL" id="KAG0723355.1"/>
    </source>
</evidence>
<feature type="signal peptide" evidence="2">
    <location>
        <begin position="1"/>
        <end position="16"/>
    </location>
</feature>
<keyword evidence="1" id="KW-1133">Transmembrane helix</keyword>
<organism evidence="3 4">
    <name type="scientific">Chionoecetes opilio</name>
    <name type="common">Atlantic snow crab</name>
    <name type="synonym">Cancer opilio</name>
    <dbReference type="NCBI Taxonomy" id="41210"/>
    <lineage>
        <taxon>Eukaryota</taxon>
        <taxon>Metazoa</taxon>
        <taxon>Ecdysozoa</taxon>
        <taxon>Arthropoda</taxon>
        <taxon>Crustacea</taxon>
        <taxon>Multicrustacea</taxon>
        <taxon>Malacostraca</taxon>
        <taxon>Eumalacostraca</taxon>
        <taxon>Eucarida</taxon>
        <taxon>Decapoda</taxon>
        <taxon>Pleocyemata</taxon>
        <taxon>Brachyura</taxon>
        <taxon>Eubrachyura</taxon>
        <taxon>Majoidea</taxon>
        <taxon>Majidae</taxon>
        <taxon>Chionoecetes</taxon>
    </lineage>
</organism>
<gene>
    <name evidence="3" type="ORF">GWK47_042858</name>
</gene>
<keyword evidence="1" id="KW-0812">Transmembrane</keyword>